<dbReference type="InterPro" id="IPR018511">
    <property type="entry name" value="Hemolysin-typ_Ca-bd_CS"/>
</dbReference>
<organism evidence="1 2">
    <name type="scientific">Parapusillimonas granuli</name>
    <dbReference type="NCBI Taxonomy" id="380911"/>
    <lineage>
        <taxon>Bacteria</taxon>
        <taxon>Pseudomonadati</taxon>
        <taxon>Pseudomonadota</taxon>
        <taxon>Betaproteobacteria</taxon>
        <taxon>Burkholderiales</taxon>
        <taxon>Alcaligenaceae</taxon>
        <taxon>Parapusillimonas</taxon>
    </lineage>
</organism>
<dbReference type="InterPro" id="IPR011049">
    <property type="entry name" value="Serralysin-like_metalloprot_C"/>
</dbReference>
<accession>A0A853FR32</accession>
<comment type="caution">
    <text evidence="1">The sequence shown here is derived from an EMBL/GenBank/DDBJ whole genome shotgun (WGS) entry which is preliminary data.</text>
</comment>
<protein>
    <recommendedName>
        <fullName evidence="3">Calcium-binding protein</fullName>
    </recommendedName>
</protein>
<name>A0A853FR32_9BURK</name>
<dbReference type="Pfam" id="PF00353">
    <property type="entry name" value="HemolysinCabind"/>
    <property type="match status" value="1"/>
</dbReference>
<dbReference type="Proteomes" id="UP000559809">
    <property type="component" value="Unassembled WGS sequence"/>
</dbReference>
<dbReference type="EMBL" id="JACCEM010000002">
    <property type="protein sequence ID" value="NYT48284.1"/>
    <property type="molecule type" value="Genomic_DNA"/>
</dbReference>
<evidence type="ECO:0000313" key="2">
    <source>
        <dbReference type="Proteomes" id="UP000559809"/>
    </source>
</evidence>
<dbReference type="SUPFAM" id="SSF51120">
    <property type="entry name" value="beta-Roll"/>
    <property type="match status" value="1"/>
</dbReference>
<dbReference type="InterPro" id="IPR001343">
    <property type="entry name" value="Hemolysn_Ca-bd"/>
</dbReference>
<sequence>MAASLIPAEQHFLSYGKAEGRAPGPLFNPQDYLAGNPDVAAAVAAGLTTAYDHFTQYGAGEDRSPLALFDTGFYLAQNPDVAEAVAAGHIGAVEHFLLFGQGEPRRINPFIDLGAYANANPDVAEAAQAGMSVLGHLLQYGAAEGRDLGNGLNLGVFANDPRFQAAIDSGNFQDALERVQEVAPFLPGFQPPAGWAPPANTPIPTDFTPPAGTKLVIPPSVAVPPDTELPDTFEPVAPAPPFPTPGGGGGGAPSEPFKVTVESGVVTFADGSGDISFITSGTVATFSRGGVPAATTVDLGTATKITVASGQTLAATAAQVTGMSVDGDGTVAISGLESTLNADLSKIVAATATASFILTGDGQGAPSAFSGNVGNAKVIVTAERPDYMGNAADFVTAAMGNGASFEVISPASLSIRASELSGKTVTGTGTAIVHLTTADASNIDTQGIADSVFLGINVVESADISTNVNLVNVDGYQLLPDDPTNLPTLTMTAAQADGKQILNGGHVIIIGLIGTTSLTGIVNMAADPNAQPPAPVPTVKAIVTASADLGNVDLSRLTALEISGSGITVTASPAQYAAWKDTVARNGNDFLSSDATAPTATITAAGYDMTADALTLTGTDFDTLLEAGENADTDIKGRLDWTRLVWNIDGDNAQAQAFAVSDIASAKVTADGTLTIALTPVKATALKTTAGFGGTNDTLVIAQGFARDLSGNAATTDGFNTNNVVTITNATFTVELDNGVITFGGNLATGDITVTESADDTLIFTREGIVAENKPTIASLTDHTGIPALTGGNKLLMTAAVFAVVNGKLADGAATVDADGETDPGVISALVSARAKKIAEGGLKKLTLDDAIFAGIPNGYQVNMALADQGDGALTVNGADTGVTIDAAFYTKGMKLNGGGGDDTITGSQGDDIISGGAGDDTIGLSSYFAPAGSDTVVYASTAADNGQDAITGFIVGATAGSDVLDFSRFVSLTGGLEGTGDSVDGTFDYLTAGAASGGTDIAGKIFLWQGSDTTALAALIDSTAGDGGLGLADGEKAVVLYKSSPLEGIISTFYIAYITGAGNDNETIETVGTVYVNSDSGLVGANLRFVS</sequence>
<dbReference type="GO" id="GO:0005509">
    <property type="term" value="F:calcium ion binding"/>
    <property type="evidence" value="ECO:0007669"/>
    <property type="project" value="InterPro"/>
</dbReference>
<proteinExistence type="predicted"/>
<dbReference type="Gene3D" id="2.150.10.10">
    <property type="entry name" value="Serralysin-like metalloprotease, C-terminal"/>
    <property type="match status" value="1"/>
</dbReference>
<keyword evidence="2" id="KW-1185">Reference proteome</keyword>
<evidence type="ECO:0000313" key="1">
    <source>
        <dbReference type="EMBL" id="NYT48284.1"/>
    </source>
</evidence>
<dbReference type="PROSITE" id="PS00330">
    <property type="entry name" value="HEMOLYSIN_CALCIUM"/>
    <property type="match status" value="1"/>
</dbReference>
<dbReference type="RefSeq" id="WP_180153604.1">
    <property type="nucleotide sequence ID" value="NZ_JACCEM010000002.1"/>
</dbReference>
<reference evidence="1 2" key="1">
    <citation type="submission" date="2020-07" db="EMBL/GenBank/DDBJ databases">
        <title>Taxonomic revisions and descriptions of new bacterial species based on genomic comparisons in the high-G+C-content subgroup of the family Alcaligenaceae.</title>
        <authorList>
            <person name="Szabo A."/>
            <person name="Felfoldi T."/>
        </authorList>
    </citation>
    <scope>NUCLEOTIDE SEQUENCE [LARGE SCALE GENOMIC DNA]</scope>
    <source>
        <strain evidence="1 2">LMG 24012</strain>
    </source>
</reference>
<evidence type="ECO:0008006" key="3">
    <source>
        <dbReference type="Google" id="ProtNLM"/>
    </source>
</evidence>
<gene>
    <name evidence="1" type="ORF">H0A72_03065</name>
</gene>
<dbReference type="AlphaFoldDB" id="A0A853FR32"/>